<name>A0ABW6LDH5_9ACTN</name>
<evidence type="ECO:0000313" key="2">
    <source>
        <dbReference type="Proteomes" id="UP001601288"/>
    </source>
</evidence>
<accession>A0ABW6LDH5</accession>
<dbReference type="Proteomes" id="UP001601288">
    <property type="component" value="Unassembled WGS sequence"/>
</dbReference>
<comment type="caution">
    <text evidence="1">The sequence shown here is derived from an EMBL/GenBank/DDBJ whole genome shotgun (WGS) entry which is preliminary data.</text>
</comment>
<evidence type="ECO:0000313" key="1">
    <source>
        <dbReference type="EMBL" id="MFE9226138.1"/>
    </source>
</evidence>
<gene>
    <name evidence="1" type="ORF">ACFYM3_16165</name>
</gene>
<keyword evidence="2" id="KW-1185">Reference proteome</keyword>
<dbReference type="RefSeq" id="WP_358278779.1">
    <property type="nucleotide sequence ID" value="NZ_JBEYGJ010000003.1"/>
</dbReference>
<reference evidence="1 2" key="1">
    <citation type="submission" date="2024-10" db="EMBL/GenBank/DDBJ databases">
        <title>The Natural Products Discovery Center: Release of the First 8490 Sequenced Strains for Exploring Actinobacteria Biosynthetic Diversity.</title>
        <authorList>
            <person name="Kalkreuter E."/>
            <person name="Kautsar S.A."/>
            <person name="Yang D."/>
            <person name="Bader C.D."/>
            <person name="Teijaro C.N."/>
            <person name="Fluegel L."/>
            <person name="Davis C.M."/>
            <person name="Simpson J.R."/>
            <person name="Lauterbach L."/>
            <person name="Steele A.D."/>
            <person name="Gui C."/>
            <person name="Meng S."/>
            <person name="Li G."/>
            <person name="Viehrig K."/>
            <person name="Ye F."/>
            <person name="Su P."/>
            <person name="Kiefer A.F."/>
            <person name="Nichols A."/>
            <person name="Cepeda A.J."/>
            <person name="Yan W."/>
            <person name="Fan B."/>
            <person name="Jiang Y."/>
            <person name="Adhikari A."/>
            <person name="Zheng C.-J."/>
            <person name="Schuster L."/>
            <person name="Cowan T.M."/>
            <person name="Smanski M.J."/>
            <person name="Chevrette M.G."/>
            <person name="De Carvalho L.P.S."/>
            <person name="Shen B."/>
        </authorList>
    </citation>
    <scope>NUCLEOTIDE SEQUENCE [LARGE SCALE GENOMIC DNA]</scope>
    <source>
        <strain evidence="1 2">NPDC007066</strain>
    </source>
</reference>
<organism evidence="1 2">
    <name type="scientific">Streptomyces massasporeus</name>
    <dbReference type="NCBI Taxonomy" id="67324"/>
    <lineage>
        <taxon>Bacteria</taxon>
        <taxon>Bacillati</taxon>
        <taxon>Actinomycetota</taxon>
        <taxon>Actinomycetes</taxon>
        <taxon>Kitasatosporales</taxon>
        <taxon>Streptomycetaceae</taxon>
        <taxon>Streptomyces</taxon>
    </lineage>
</organism>
<sequence>MTALAVEAPAARPEWDGRLVVRAAGRPLLHIGAEGVNAPTVPMFTVALECAPDAEQAPGVRPWDGPVTEANICPACLRSLRGEPEPEAPRLVPAGVVEALPQPVPEPARDGRHLQAVPNLPVYAEAPLPAEHGGRPITWSRWTTAPVITHHDPSCECCGDPGPGEMAGGRQSNPMSRTDPLRRYVAYRCTACQEMTAYEQVGSELNTIAHHKSRAPKDCNR</sequence>
<proteinExistence type="predicted"/>
<protein>
    <submittedName>
        <fullName evidence="1">Uncharacterized protein</fullName>
    </submittedName>
</protein>
<dbReference type="EMBL" id="JBIAFP010000008">
    <property type="protein sequence ID" value="MFE9226138.1"/>
    <property type="molecule type" value="Genomic_DNA"/>
</dbReference>